<reference evidence="1" key="2">
    <citation type="submission" date="2017-11" db="EMBL/GenBank/DDBJ databases">
        <title>Coralsnake Venomics: Analyses of Venom Gland Transcriptomes and Proteomes of Six Brazilian Taxa.</title>
        <authorList>
            <person name="Aird S.D."/>
            <person name="Jorge da Silva N."/>
            <person name="Qiu L."/>
            <person name="Villar-Briones A."/>
            <person name="Aparecida-Saddi V."/>
            <person name="Campos-Telles M.P."/>
            <person name="Grau M."/>
            <person name="Mikheyev A.S."/>
        </authorList>
    </citation>
    <scope>NUCLEOTIDE SEQUENCE</scope>
    <source>
        <tissue evidence="1">Venom_gland</tissue>
    </source>
</reference>
<dbReference type="EMBL" id="IACL01072419">
    <property type="protein sequence ID" value="LAB08912.1"/>
    <property type="molecule type" value="Transcribed_RNA"/>
</dbReference>
<accession>A0A2D4KJK3</accession>
<sequence length="118" mass="12608">MGRGRYGGVREPYQVRGVRDRYVQAVACSGSQDISRSPGCQDSQVLGLGLMLCNSRSIVSKAPLVHDIIQEGGVDLAGITETRLGQEGGVPLVEMCPPGFRVFHQPRSQGRGGGRGRN</sequence>
<proteinExistence type="predicted"/>
<name>A0A2D4KJK3_9SAUR</name>
<dbReference type="AlphaFoldDB" id="A0A2D4KJK3"/>
<organism evidence="1">
    <name type="scientific">Micrurus paraensis</name>
    <dbReference type="NCBI Taxonomy" id="1970185"/>
    <lineage>
        <taxon>Eukaryota</taxon>
        <taxon>Metazoa</taxon>
        <taxon>Chordata</taxon>
        <taxon>Craniata</taxon>
        <taxon>Vertebrata</taxon>
        <taxon>Euteleostomi</taxon>
        <taxon>Lepidosauria</taxon>
        <taxon>Squamata</taxon>
        <taxon>Bifurcata</taxon>
        <taxon>Unidentata</taxon>
        <taxon>Episquamata</taxon>
        <taxon>Toxicofera</taxon>
        <taxon>Serpentes</taxon>
        <taxon>Colubroidea</taxon>
        <taxon>Elapidae</taxon>
        <taxon>Elapinae</taxon>
        <taxon>Micrurus</taxon>
    </lineage>
</organism>
<evidence type="ECO:0000313" key="1">
    <source>
        <dbReference type="EMBL" id="LAB08912.1"/>
    </source>
</evidence>
<reference evidence="1" key="1">
    <citation type="submission" date="2017-07" db="EMBL/GenBank/DDBJ databases">
        <authorList>
            <person name="Mikheyev A."/>
            <person name="Grau M."/>
        </authorList>
    </citation>
    <scope>NUCLEOTIDE SEQUENCE</scope>
    <source>
        <tissue evidence="1">Venom_gland</tissue>
    </source>
</reference>
<protein>
    <submittedName>
        <fullName evidence="1">Uncharacterized protein</fullName>
    </submittedName>
</protein>